<protein>
    <recommendedName>
        <fullName evidence="1">GAG-pre-integrase domain-containing protein</fullName>
    </recommendedName>
</protein>
<name>A0A9P5ZJY7_PLEER</name>
<evidence type="ECO:0000259" key="1">
    <source>
        <dbReference type="Pfam" id="PF13976"/>
    </source>
</evidence>
<dbReference type="EMBL" id="MU154682">
    <property type="protein sequence ID" value="KAF9489139.1"/>
    <property type="molecule type" value="Genomic_DNA"/>
</dbReference>
<dbReference type="AlphaFoldDB" id="A0A9P5ZJY7"/>
<dbReference type="InterPro" id="IPR025724">
    <property type="entry name" value="GAG-pre-integrase_dom"/>
</dbReference>
<accession>A0A9P5ZJY7</accession>
<reference evidence="2" key="1">
    <citation type="submission" date="2020-11" db="EMBL/GenBank/DDBJ databases">
        <authorList>
            <consortium name="DOE Joint Genome Institute"/>
            <person name="Ahrendt S."/>
            <person name="Riley R."/>
            <person name="Andreopoulos W."/>
            <person name="Labutti K."/>
            <person name="Pangilinan J."/>
            <person name="Ruiz-Duenas F.J."/>
            <person name="Barrasa J.M."/>
            <person name="Sanchez-Garcia M."/>
            <person name="Camarero S."/>
            <person name="Miyauchi S."/>
            <person name="Serrano A."/>
            <person name="Linde D."/>
            <person name="Babiker R."/>
            <person name="Drula E."/>
            <person name="Ayuso-Fernandez I."/>
            <person name="Pacheco R."/>
            <person name="Padilla G."/>
            <person name="Ferreira P."/>
            <person name="Barriuso J."/>
            <person name="Kellner H."/>
            <person name="Castanera R."/>
            <person name="Alfaro M."/>
            <person name="Ramirez L."/>
            <person name="Pisabarro A.G."/>
            <person name="Kuo A."/>
            <person name="Tritt A."/>
            <person name="Lipzen A."/>
            <person name="He G."/>
            <person name="Yan M."/>
            <person name="Ng V."/>
            <person name="Cullen D."/>
            <person name="Martin F."/>
            <person name="Rosso M.-N."/>
            <person name="Henrissat B."/>
            <person name="Hibbett D."/>
            <person name="Martinez A.T."/>
            <person name="Grigoriev I.V."/>
        </authorList>
    </citation>
    <scope>NUCLEOTIDE SEQUENCE</scope>
    <source>
        <strain evidence="2">ATCC 90797</strain>
    </source>
</reference>
<organism evidence="2 3">
    <name type="scientific">Pleurotus eryngii</name>
    <name type="common">Boletus of the steppes</name>
    <dbReference type="NCBI Taxonomy" id="5323"/>
    <lineage>
        <taxon>Eukaryota</taxon>
        <taxon>Fungi</taxon>
        <taxon>Dikarya</taxon>
        <taxon>Basidiomycota</taxon>
        <taxon>Agaricomycotina</taxon>
        <taxon>Agaricomycetes</taxon>
        <taxon>Agaricomycetidae</taxon>
        <taxon>Agaricales</taxon>
        <taxon>Pleurotineae</taxon>
        <taxon>Pleurotaceae</taxon>
        <taxon>Pleurotus</taxon>
    </lineage>
</organism>
<evidence type="ECO:0000313" key="2">
    <source>
        <dbReference type="EMBL" id="KAF9489139.1"/>
    </source>
</evidence>
<dbReference type="OrthoDB" id="7691805at2759"/>
<comment type="caution">
    <text evidence="2">The sequence shown here is derived from an EMBL/GenBank/DDBJ whole genome shotgun (WGS) entry which is preliminary data.</text>
</comment>
<dbReference type="Pfam" id="PF13976">
    <property type="entry name" value="gag_pre-integrs"/>
    <property type="match status" value="1"/>
</dbReference>
<feature type="non-terminal residue" evidence="2">
    <location>
        <position position="120"/>
    </location>
</feature>
<evidence type="ECO:0000313" key="3">
    <source>
        <dbReference type="Proteomes" id="UP000807025"/>
    </source>
</evidence>
<dbReference type="Proteomes" id="UP000807025">
    <property type="component" value="Unassembled WGS sequence"/>
</dbReference>
<keyword evidence="3" id="KW-1185">Reference proteome</keyword>
<sequence length="120" mass="13521">MTIQTPKPNPRVIARIPRIGGLYRICQGSEKRKTVANVACAAISISKLHRHLNHVNHEDLQRMVKHNMVDGLNVDLSTTPEFCRTCMKSKIIRQSFPKESSRTLIKSYSDKVVADLRGPA</sequence>
<proteinExistence type="predicted"/>
<gene>
    <name evidence="2" type="ORF">BDN71DRAFT_1402127</name>
</gene>
<feature type="domain" description="GAG-pre-integrase" evidence="1">
    <location>
        <begin position="22"/>
        <end position="90"/>
    </location>
</feature>